<protein>
    <submittedName>
        <fullName evidence="2">Alcohol dehydrogenase transcription factor Myb/SANT-like family protein</fullName>
    </submittedName>
</protein>
<feature type="region of interest" description="Disordered" evidence="1">
    <location>
        <begin position="24"/>
        <end position="74"/>
    </location>
</feature>
<dbReference type="PANTHER" id="PTHR31307:SF49">
    <property type="entry name" value="ALCOHOL DEHYDROGENASE TRANSCRIPTION FACTOR MYB_SANT-LIKE FAMILY PROTEIN"/>
    <property type="match status" value="1"/>
</dbReference>
<evidence type="ECO:0000313" key="3">
    <source>
        <dbReference type="Proteomes" id="UP001153555"/>
    </source>
</evidence>
<dbReference type="InterPro" id="IPR044823">
    <property type="entry name" value="ASIL1/2-like"/>
</dbReference>
<gene>
    <name evidence="2" type="ORF">SHERM_08316</name>
</gene>
<comment type="caution">
    <text evidence="2">The sequence shown here is derived from an EMBL/GenBank/DDBJ whole genome shotgun (WGS) entry which is preliminary data.</text>
</comment>
<dbReference type="PANTHER" id="PTHR31307">
    <property type="entry name" value="TRIHELIX TRANSCRIPTION FACTOR ASIL2"/>
    <property type="match status" value="1"/>
</dbReference>
<name>A0A9N7RS73_STRHE</name>
<dbReference type="EMBL" id="CACSLK010034598">
    <property type="protein sequence ID" value="CAA0842454.1"/>
    <property type="molecule type" value="Genomic_DNA"/>
</dbReference>
<evidence type="ECO:0000313" key="2">
    <source>
        <dbReference type="EMBL" id="CAA0842454.1"/>
    </source>
</evidence>
<evidence type="ECO:0000256" key="1">
    <source>
        <dbReference type="SAM" id="MobiDB-lite"/>
    </source>
</evidence>
<feature type="compositionally biased region" description="Polar residues" evidence="1">
    <location>
        <begin position="27"/>
        <end position="37"/>
    </location>
</feature>
<proteinExistence type="predicted"/>
<sequence length="148" mass="16396">MDRMARLIGLSRVRADVRIKIPGQVNPGPSSAPNPRFTNFVPVGINGPPSSSKLPNTRKRTGEIENKDSGGESGMGELAAAIHTLGEGFMRIEKVKMDMARQVEEMRMEMEMKRTEMILESEQRILEAFAKAIAERGSKRAKNNSPEN</sequence>
<keyword evidence="3" id="KW-1185">Reference proteome</keyword>
<reference evidence="2" key="1">
    <citation type="submission" date="2019-12" db="EMBL/GenBank/DDBJ databases">
        <authorList>
            <person name="Scholes J."/>
        </authorList>
    </citation>
    <scope>NUCLEOTIDE SEQUENCE</scope>
</reference>
<accession>A0A9N7RS73</accession>
<dbReference type="AlphaFoldDB" id="A0A9N7RS73"/>
<organism evidence="2 3">
    <name type="scientific">Striga hermonthica</name>
    <name type="common">Purple witchweed</name>
    <name type="synonym">Buchnera hermonthica</name>
    <dbReference type="NCBI Taxonomy" id="68872"/>
    <lineage>
        <taxon>Eukaryota</taxon>
        <taxon>Viridiplantae</taxon>
        <taxon>Streptophyta</taxon>
        <taxon>Embryophyta</taxon>
        <taxon>Tracheophyta</taxon>
        <taxon>Spermatophyta</taxon>
        <taxon>Magnoliopsida</taxon>
        <taxon>eudicotyledons</taxon>
        <taxon>Gunneridae</taxon>
        <taxon>Pentapetalae</taxon>
        <taxon>asterids</taxon>
        <taxon>lamiids</taxon>
        <taxon>Lamiales</taxon>
        <taxon>Orobanchaceae</taxon>
        <taxon>Buchnereae</taxon>
        <taxon>Striga</taxon>
    </lineage>
</organism>
<dbReference type="OrthoDB" id="1901794at2759"/>
<feature type="compositionally biased region" description="Basic and acidic residues" evidence="1">
    <location>
        <begin position="60"/>
        <end position="70"/>
    </location>
</feature>
<dbReference type="Proteomes" id="UP001153555">
    <property type="component" value="Unassembled WGS sequence"/>
</dbReference>